<sequence length="442" mass="49055">MGLIGKIWKVGEGVEIEAVSRNLFSFHFKCADDRRHVMNGGPWTFDGALITLEEPFGKGVLEDMSFTHSDFWVQIYQVPLLCMTEDIACFLGGMIGMVSEVDIGMPVNGTRKFLRVTVRVDIGKPLRHCLRVDVMGDGEESIMLLFYEHLAIHCFRCGRLEHPTWECPEGHAESVESGDLLFGAWLKAMPLERRLTMQGRRGGNISGCQEWQTITKKSNNGFNGLQDSGQILSKKLNEKGIDFVFKSQRVGFGKLMEGQHGLGPGTARSSNVEDKDNPIGKHVTLLGPREVVDGLDESIGLGLGNLNEHASSLKETEIFGPGCLVVADPTLNRLGKDSQVQIDGKKKSGARRWKRLARTKNLAESHIDSISLLGKRDNNLDRRSFGDNDVEVKRSNGAQSAAEVGFLYRLSLKNFKVNMSRPMEEDVGRTFYFFTSDDAIAG</sequence>
<dbReference type="PANTHER" id="PTHR31286:SF167">
    <property type="entry name" value="OS09G0268800 PROTEIN"/>
    <property type="match status" value="1"/>
</dbReference>
<evidence type="ECO:0000313" key="3">
    <source>
        <dbReference type="Proteomes" id="UP000323000"/>
    </source>
</evidence>
<proteinExistence type="predicted"/>
<keyword evidence="3" id="KW-1185">Reference proteome</keyword>
<name>A0A5C7H3Y0_9ROSI</name>
<dbReference type="AlphaFoldDB" id="A0A5C7H3Y0"/>
<dbReference type="InterPro" id="IPR025558">
    <property type="entry name" value="DUF4283"/>
</dbReference>
<dbReference type="InterPro" id="IPR040256">
    <property type="entry name" value="At4g02000-like"/>
</dbReference>
<dbReference type="EMBL" id="VAHF01000011">
    <property type="protein sequence ID" value="TXG51703.1"/>
    <property type="molecule type" value="Genomic_DNA"/>
</dbReference>
<dbReference type="OrthoDB" id="1108329at2759"/>
<dbReference type="Pfam" id="PF14111">
    <property type="entry name" value="DUF4283"/>
    <property type="match status" value="1"/>
</dbReference>
<feature type="domain" description="DUF4283" evidence="1">
    <location>
        <begin position="5"/>
        <end position="53"/>
    </location>
</feature>
<accession>A0A5C7H3Y0</accession>
<comment type="caution">
    <text evidence="2">The sequence shown here is derived from an EMBL/GenBank/DDBJ whole genome shotgun (WGS) entry which is preliminary data.</text>
</comment>
<evidence type="ECO:0000313" key="2">
    <source>
        <dbReference type="EMBL" id="TXG51703.1"/>
    </source>
</evidence>
<gene>
    <name evidence="2" type="ORF">EZV62_024227</name>
</gene>
<evidence type="ECO:0000259" key="1">
    <source>
        <dbReference type="Pfam" id="PF14111"/>
    </source>
</evidence>
<dbReference type="Proteomes" id="UP000323000">
    <property type="component" value="Chromosome 11"/>
</dbReference>
<organism evidence="2 3">
    <name type="scientific">Acer yangbiense</name>
    <dbReference type="NCBI Taxonomy" id="1000413"/>
    <lineage>
        <taxon>Eukaryota</taxon>
        <taxon>Viridiplantae</taxon>
        <taxon>Streptophyta</taxon>
        <taxon>Embryophyta</taxon>
        <taxon>Tracheophyta</taxon>
        <taxon>Spermatophyta</taxon>
        <taxon>Magnoliopsida</taxon>
        <taxon>eudicotyledons</taxon>
        <taxon>Gunneridae</taxon>
        <taxon>Pentapetalae</taxon>
        <taxon>rosids</taxon>
        <taxon>malvids</taxon>
        <taxon>Sapindales</taxon>
        <taxon>Sapindaceae</taxon>
        <taxon>Hippocastanoideae</taxon>
        <taxon>Acereae</taxon>
        <taxon>Acer</taxon>
    </lineage>
</organism>
<protein>
    <recommendedName>
        <fullName evidence="1">DUF4283 domain-containing protein</fullName>
    </recommendedName>
</protein>
<dbReference type="PANTHER" id="PTHR31286">
    <property type="entry name" value="GLYCINE-RICH CELL WALL STRUCTURAL PROTEIN 1.8-LIKE"/>
    <property type="match status" value="1"/>
</dbReference>
<reference evidence="3" key="1">
    <citation type="journal article" date="2019" name="Gigascience">
        <title>De novo genome assembly of the endangered Acer yangbiense, a plant species with extremely small populations endemic to Yunnan Province, China.</title>
        <authorList>
            <person name="Yang J."/>
            <person name="Wariss H.M."/>
            <person name="Tao L."/>
            <person name="Zhang R."/>
            <person name="Yun Q."/>
            <person name="Hollingsworth P."/>
            <person name="Dao Z."/>
            <person name="Luo G."/>
            <person name="Guo H."/>
            <person name="Ma Y."/>
            <person name="Sun W."/>
        </authorList>
    </citation>
    <scope>NUCLEOTIDE SEQUENCE [LARGE SCALE GENOMIC DNA]</scope>
    <source>
        <strain evidence="3">cv. Malutang</strain>
    </source>
</reference>